<dbReference type="Gene3D" id="3.40.50.1980">
    <property type="entry name" value="Nitrogenase molybdenum iron protein domain"/>
    <property type="match status" value="2"/>
</dbReference>
<dbReference type="PRINTS" id="PR00690">
    <property type="entry name" value="ADHESNFAMILY"/>
</dbReference>
<feature type="chain" id="PRO_5018992615" evidence="7">
    <location>
        <begin position="23"/>
        <end position="335"/>
    </location>
</feature>
<reference evidence="8 9" key="1">
    <citation type="submission" date="2018-12" db="EMBL/GenBank/DDBJ databases">
        <title>Deinococcus radiophilus ATCC 27603 genome sequencing and assembly.</title>
        <authorList>
            <person name="Maclea K.S."/>
            <person name="Maynard C.R."/>
        </authorList>
    </citation>
    <scope>NUCLEOTIDE SEQUENCE [LARGE SCALE GENOMIC DNA]</scope>
    <source>
        <strain evidence="8 9">ATCC 27603</strain>
    </source>
</reference>
<dbReference type="InterPro" id="IPR006127">
    <property type="entry name" value="ZnuA-like"/>
</dbReference>
<dbReference type="InterPro" id="IPR006129">
    <property type="entry name" value="AdhesinB"/>
</dbReference>
<keyword evidence="2 5" id="KW-0813">Transport</keyword>
<keyword evidence="4 7" id="KW-0732">Signal</keyword>
<organism evidence="8 9">
    <name type="scientific">Deinococcus radiophilus</name>
    <dbReference type="NCBI Taxonomy" id="32062"/>
    <lineage>
        <taxon>Bacteria</taxon>
        <taxon>Thermotogati</taxon>
        <taxon>Deinococcota</taxon>
        <taxon>Deinococci</taxon>
        <taxon>Deinococcales</taxon>
        <taxon>Deinococcaceae</taxon>
        <taxon>Deinococcus</taxon>
    </lineage>
</organism>
<comment type="similarity">
    <text evidence="5">Belongs to the bacterial solute-binding protein 9 family.</text>
</comment>
<comment type="caution">
    <text evidence="8">The sequence shown here is derived from an EMBL/GenBank/DDBJ whole genome shotgun (WGS) entry which is preliminary data.</text>
</comment>
<dbReference type="Proteomes" id="UP000277766">
    <property type="component" value="Unassembled WGS sequence"/>
</dbReference>
<evidence type="ECO:0000256" key="7">
    <source>
        <dbReference type="SAM" id="SignalP"/>
    </source>
</evidence>
<protein>
    <submittedName>
        <fullName evidence="8">Zinc ABC transporter substrate-binding protein</fullName>
    </submittedName>
</protein>
<proteinExistence type="inferred from homology"/>
<feature type="signal peptide" evidence="7">
    <location>
        <begin position="1"/>
        <end position="22"/>
    </location>
</feature>
<dbReference type="GO" id="GO:0030313">
    <property type="term" value="C:cell envelope"/>
    <property type="evidence" value="ECO:0007669"/>
    <property type="project" value="UniProtKB-SubCell"/>
</dbReference>
<dbReference type="PROSITE" id="PS51257">
    <property type="entry name" value="PROKAR_LIPOPROTEIN"/>
    <property type="match status" value="1"/>
</dbReference>
<evidence type="ECO:0000256" key="3">
    <source>
        <dbReference type="ARBA" id="ARBA00022723"/>
    </source>
</evidence>
<dbReference type="OrthoDB" id="9810636at2"/>
<comment type="subcellular location">
    <subcellularLocation>
        <location evidence="1">Cell envelope</location>
    </subcellularLocation>
</comment>
<dbReference type="Pfam" id="PF01297">
    <property type="entry name" value="ZnuA"/>
    <property type="match status" value="1"/>
</dbReference>
<dbReference type="EMBL" id="RXPE01000002">
    <property type="protein sequence ID" value="RTR30243.1"/>
    <property type="molecule type" value="Genomic_DNA"/>
</dbReference>
<keyword evidence="3" id="KW-0479">Metal-binding</keyword>
<dbReference type="GO" id="GO:0007155">
    <property type="term" value="P:cell adhesion"/>
    <property type="evidence" value="ECO:0007669"/>
    <property type="project" value="InterPro"/>
</dbReference>
<evidence type="ECO:0000256" key="6">
    <source>
        <dbReference type="SAM" id="MobiDB-lite"/>
    </source>
</evidence>
<evidence type="ECO:0000256" key="4">
    <source>
        <dbReference type="ARBA" id="ARBA00022729"/>
    </source>
</evidence>
<dbReference type="InterPro" id="IPR050492">
    <property type="entry name" value="Bact_metal-bind_prot9"/>
</dbReference>
<dbReference type="RefSeq" id="WP_126351024.1">
    <property type="nucleotide sequence ID" value="NZ_CP086380.1"/>
</dbReference>
<name>A0A431W4C5_9DEIO</name>
<evidence type="ECO:0000256" key="1">
    <source>
        <dbReference type="ARBA" id="ARBA00004196"/>
    </source>
</evidence>
<dbReference type="GO" id="GO:0030001">
    <property type="term" value="P:metal ion transport"/>
    <property type="evidence" value="ECO:0007669"/>
    <property type="project" value="InterPro"/>
</dbReference>
<dbReference type="AlphaFoldDB" id="A0A431W4C5"/>
<keyword evidence="9" id="KW-1185">Reference proteome</keyword>
<accession>A0A431W4C5</accession>
<feature type="region of interest" description="Disordered" evidence="6">
    <location>
        <begin position="136"/>
        <end position="156"/>
    </location>
</feature>
<dbReference type="PANTHER" id="PTHR42953">
    <property type="entry name" value="HIGH-AFFINITY ZINC UPTAKE SYSTEM PROTEIN ZNUA-RELATED"/>
    <property type="match status" value="1"/>
</dbReference>
<gene>
    <name evidence="8" type="ORF">EJ104_01665</name>
</gene>
<dbReference type="PANTHER" id="PTHR42953:SF1">
    <property type="entry name" value="METAL-BINDING PROTEIN HI_0362-RELATED"/>
    <property type="match status" value="1"/>
</dbReference>
<dbReference type="SUPFAM" id="SSF53807">
    <property type="entry name" value="Helical backbone' metal receptor"/>
    <property type="match status" value="1"/>
</dbReference>
<evidence type="ECO:0000313" key="9">
    <source>
        <dbReference type="Proteomes" id="UP000277766"/>
    </source>
</evidence>
<evidence type="ECO:0000256" key="5">
    <source>
        <dbReference type="RuleBase" id="RU003512"/>
    </source>
</evidence>
<sequence>MKTRRFSIVLLSALLGACAAPAEQDAVAPAPQTTAAAPASVDPQGGGLHVSATTSVMADLVRQAGGDRVQVTSLLPLGASPHTFDPTPQTIRELSGAQALFSNGSGLEGWLGSLSGAASEVPTYALTEGLALRVAEEEGDQPHSDHSDHDHGEYDPHAWLDPQLAAGYVDRAAAVLAELDPAGEGIYRANAAAYREQLAELEAYGQQRFEALPAEARRVVTDHHALGYFAERFGLEVVGAVIPGLSTEQQPSAQELAALAGQMREQGVRVILSENPPGDRLSAALAEEAGAVVAPPIYVGALGAPGSGSDTYLGAMRYNIDTIADALTTARKPQP</sequence>
<dbReference type="InterPro" id="IPR006128">
    <property type="entry name" value="Lipoprotein_PsaA-like"/>
</dbReference>
<evidence type="ECO:0000313" key="8">
    <source>
        <dbReference type="EMBL" id="RTR30243.1"/>
    </source>
</evidence>
<dbReference type="GO" id="GO:0046872">
    <property type="term" value="F:metal ion binding"/>
    <property type="evidence" value="ECO:0007669"/>
    <property type="project" value="UniProtKB-KW"/>
</dbReference>
<evidence type="ECO:0000256" key="2">
    <source>
        <dbReference type="ARBA" id="ARBA00022448"/>
    </source>
</evidence>
<dbReference type="PRINTS" id="PR00691">
    <property type="entry name" value="ADHESINB"/>
</dbReference>